<dbReference type="GO" id="GO:0071897">
    <property type="term" value="P:DNA biosynthetic process"/>
    <property type="evidence" value="ECO:0007669"/>
    <property type="project" value="UniProtKB-ARBA"/>
</dbReference>
<gene>
    <name evidence="3" type="ORF">WA026_023813</name>
</gene>
<dbReference type="InterPro" id="IPR005135">
    <property type="entry name" value="Endo/exonuclease/phosphatase"/>
</dbReference>
<dbReference type="SUPFAM" id="SSF56219">
    <property type="entry name" value="DNase I-like"/>
    <property type="match status" value="1"/>
</dbReference>
<proteinExistence type="predicted"/>
<dbReference type="PANTHER" id="PTHR36688">
    <property type="entry name" value="ENDO/EXONUCLEASE/PHOSPHATASE DOMAIN-CONTAINING PROTEIN"/>
    <property type="match status" value="1"/>
</dbReference>
<feature type="domain" description="Reverse transcriptase" evidence="1">
    <location>
        <begin position="375"/>
        <end position="644"/>
    </location>
</feature>
<dbReference type="InterPro" id="IPR000477">
    <property type="entry name" value="RT_dom"/>
</dbReference>
<dbReference type="InterPro" id="IPR002156">
    <property type="entry name" value="RNaseH_domain"/>
</dbReference>
<dbReference type="PROSITE" id="PS50878">
    <property type="entry name" value="RT_POL"/>
    <property type="match status" value="1"/>
</dbReference>
<evidence type="ECO:0000313" key="4">
    <source>
        <dbReference type="Proteomes" id="UP001431783"/>
    </source>
</evidence>
<dbReference type="Pfam" id="PF14529">
    <property type="entry name" value="Exo_endo_phos_2"/>
    <property type="match status" value="1"/>
</dbReference>
<dbReference type="SUPFAM" id="SSF53098">
    <property type="entry name" value="Ribonuclease H-like"/>
    <property type="match status" value="1"/>
</dbReference>
<dbReference type="InterPro" id="IPR036691">
    <property type="entry name" value="Endo/exonu/phosph_ase_sf"/>
</dbReference>
<dbReference type="Gene3D" id="3.60.10.10">
    <property type="entry name" value="Endonuclease/exonuclease/phosphatase"/>
    <property type="match status" value="1"/>
</dbReference>
<accession>A0AAW1UKA2</accession>
<dbReference type="CDD" id="cd09276">
    <property type="entry name" value="Rnase_HI_RT_non_LTR"/>
    <property type="match status" value="1"/>
</dbReference>
<dbReference type="InterPro" id="IPR036397">
    <property type="entry name" value="RNaseH_sf"/>
</dbReference>
<evidence type="ECO:0000259" key="1">
    <source>
        <dbReference type="PROSITE" id="PS50878"/>
    </source>
</evidence>
<dbReference type="Pfam" id="PF00078">
    <property type="entry name" value="RVT_1"/>
    <property type="match status" value="1"/>
</dbReference>
<protein>
    <submittedName>
        <fullName evidence="3">Uncharacterized protein</fullName>
    </submittedName>
</protein>
<dbReference type="GO" id="GO:0004523">
    <property type="term" value="F:RNA-DNA hybrid ribonuclease activity"/>
    <property type="evidence" value="ECO:0007669"/>
    <property type="project" value="InterPro"/>
</dbReference>
<feature type="domain" description="RNase H type-1" evidence="2">
    <location>
        <begin position="854"/>
        <end position="984"/>
    </location>
</feature>
<dbReference type="EMBL" id="JARQZJ010000089">
    <property type="protein sequence ID" value="KAK9882925.1"/>
    <property type="molecule type" value="Genomic_DNA"/>
</dbReference>
<evidence type="ECO:0000259" key="2">
    <source>
        <dbReference type="PROSITE" id="PS50879"/>
    </source>
</evidence>
<sequence length="1127" mass="130358">MPNSQDCSSDELQNLMKNRKPHIILGDFNAHNTIWGSTTTDRRGEVLESFMDNHNLILLNNGTGTRFNPITAEFSAIDLTMCDPTVEHLLSWKPLDDLYGSDHLPLEISIQRNIPYAQPQNSDRWNLTSADWKKYATFVETHITSVDIYLNIDDIIAQFTEILNQAGNESTKKIFWVGNSRRKDPWWNERCELSNRNRKHAYNRLKKCFTVENLVEYKKLRAKARYIMKESKTNSWRSYVSSINTNTSASEVWTKMRLLRGQCVAHEISYLMSDNNILTNRKDIVEKFADIYESNSSNNNYEREFLNYKISEELKPHIEENDEENPLNLKITYEELVETLRQTPDSSPGHDNLPYAFIRNLPNSGKLLLLDIYNRILSENVFPETWREATIIPILKPNKSKNDPKSYRPISLTCTMCKILEKIINKRLQWYIEKNDFLSSFQNGFRKKRSTLDNIVHLESLIHETFASKHMLLAVFLDIHRAFEMVWKHKIALTLRKWKITGNILNFVENFLKNRIFRVSFGGHKSTPRVQENGVPQGSVLSTTLFLIAVNDVMTCFKLPVKALIFADDLTFFSKGSDITLLTKLIQDGLDSLVSWSGSSGFQFSAEKTKCMIFTKKNISYPVLTMSGKRLQFTDSIEYLGIHMDRKLNWKKHIENIKKRCSKDLNLLRILGKHQWGADLNCLLRIYRCLIRSKIEYGILAHSTSRRSYFKTLETIQNKALRIVVGAFPTTPTISLRALVGEIPLEYRIQTASIVYAAKILSIQNHCNKSIVKSTRFSSIYASNLNITPPFHERLNRHLAKITYEIPNIMHAGLHFAPWTRINPQIELQLTEYNKKGVHLSTIRRIFAGYLDKYREYFFVYTDASKNEANNHIGLSVVTPTIVNMYRIDKSSIFTGELTAIYEALVYISEDNTSAKKYCVCTDSLSAIQSLQRIYDNNDIVNKINNLRQQIENAGSRIIFIYTPSHTGIDGNCQADVAAKWASKNVNKWLQIHTIEDIKIYTSYKVECLWKTDWLQTNTFLKQIKPNPIQVMTLPSNRLHQVKISRLRLGCTRFTHSYLLKKENAPMCTECHQSMNVNHILLNCAKYQLQRERAGLTTTLQQVLGQESEKLESTIGFLKNIDLLKLI</sequence>
<dbReference type="InterPro" id="IPR052560">
    <property type="entry name" value="RdDP_mobile_element"/>
</dbReference>
<keyword evidence="4" id="KW-1185">Reference proteome</keyword>
<organism evidence="3 4">
    <name type="scientific">Henosepilachna vigintioctopunctata</name>
    <dbReference type="NCBI Taxonomy" id="420089"/>
    <lineage>
        <taxon>Eukaryota</taxon>
        <taxon>Metazoa</taxon>
        <taxon>Ecdysozoa</taxon>
        <taxon>Arthropoda</taxon>
        <taxon>Hexapoda</taxon>
        <taxon>Insecta</taxon>
        <taxon>Pterygota</taxon>
        <taxon>Neoptera</taxon>
        <taxon>Endopterygota</taxon>
        <taxon>Coleoptera</taxon>
        <taxon>Polyphaga</taxon>
        <taxon>Cucujiformia</taxon>
        <taxon>Coccinelloidea</taxon>
        <taxon>Coccinellidae</taxon>
        <taxon>Epilachninae</taxon>
        <taxon>Epilachnini</taxon>
        <taxon>Henosepilachna</taxon>
    </lineage>
</organism>
<dbReference type="SUPFAM" id="SSF56672">
    <property type="entry name" value="DNA/RNA polymerases"/>
    <property type="match status" value="1"/>
</dbReference>
<dbReference type="Proteomes" id="UP001431783">
    <property type="component" value="Unassembled WGS sequence"/>
</dbReference>
<dbReference type="Gene3D" id="3.30.420.10">
    <property type="entry name" value="Ribonuclease H-like superfamily/Ribonuclease H"/>
    <property type="match status" value="1"/>
</dbReference>
<dbReference type="InterPro" id="IPR012337">
    <property type="entry name" value="RNaseH-like_sf"/>
</dbReference>
<comment type="caution">
    <text evidence="3">The sequence shown here is derived from an EMBL/GenBank/DDBJ whole genome shotgun (WGS) entry which is preliminary data.</text>
</comment>
<dbReference type="GO" id="GO:0042575">
    <property type="term" value="C:DNA polymerase complex"/>
    <property type="evidence" value="ECO:0007669"/>
    <property type="project" value="UniProtKB-ARBA"/>
</dbReference>
<dbReference type="AlphaFoldDB" id="A0AAW1UKA2"/>
<dbReference type="CDD" id="cd01650">
    <property type="entry name" value="RT_nLTR_like"/>
    <property type="match status" value="1"/>
</dbReference>
<dbReference type="InterPro" id="IPR043502">
    <property type="entry name" value="DNA/RNA_pol_sf"/>
</dbReference>
<name>A0AAW1UKA2_9CUCU</name>
<dbReference type="GO" id="GO:0003676">
    <property type="term" value="F:nucleic acid binding"/>
    <property type="evidence" value="ECO:0007669"/>
    <property type="project" value="InterPro"/>
</dbReference>
<dbReference type="PROSITE" id="PS50879">
    <property type="entry name" value="RNASE_H_1"/>
    <property type="match status" value="1"/>
</dbReference>
<evidence type="ECO:0000313" key="3">
    <source>
        <dbReference type="EMBL" id="KAK9882925.1"/>
    </source>
</evidence>
<reference evidence="3 4" key="1">
    <citation type="submission" date="2023-03" db="EMBL/GenBank/DDBJ databases">
        <title>Genome insight into feeding habits of ladybird beetles.</title>
        <authorList>
            <person name="Li H.-S."/>
            <person name="Huang Y.-H."/>
            <person name="Pang H."/>
        </authorList>
    </citation>
    <scope>NUCLEOTIDE SEQUENCE [LARGE SCALE GENOMIC DNA]</scope>
    <source>
        <strain evidence="3">SYSU_2023b</strain>
        <tissue evidence="3">Whole body</tissue>
    </source>
</reference>
<dbReference type="PANTHER" id="PTHR36688:SF2">
    <property type="entry name" value="ENDONUCLEASE_EXONUCLEASE_PHOSPHATASE DOMAIN-CONTAINING PROTEIN"/>
    <property type="match status" value="1"/>
</dbReference>